<dbReference type="EMBL" id="AKHW03006215">
    <property type="protein sequence ID" value="KYO23414.1"/>
    <property type="molecule type" value="Genomic_DNA"/>
</dbReference>
<protein>
    <submittedName>
        <fullName evidence="2">Uncharacterized protein</fullName>
    </submittedName>
</protein>
<sequence>MLYQLAQGYQTRQAPRGGLDPQTGFPCWIQHMRLVRHGPHMQHTLLGLAHAACSWQDCQTQERKRKETSTQARGQLLAPSSLEINTENRKIHQNKSRDSDPRHVSLRARGTPPASCTGSRAVAEREEGAGPGGYQ</sequence>
<evidence type="ECO:0000313" key="3">
    <source>
        <dbReference type="Proteomes" id="UP000050525"/>
    </source>
</evidence>
<reference evidence="2 3" key="1">
    <citation type="journal article" date="2012" name="Genome Biol.">
        <title>Sequencing three crocodilian genomes to illuminate the evolution of archosaurs and amniotes.</title>
        <authorList>
            <person name="St John J.A."/>
            <person name="Braun E.L."/>
            <person name="Isberg S.R."/>
            <person name="Miles L.G."/>
            <person name="Chong A.Y."/>
            <person name="Gongora J."/>
            <person name="Dalzell P."/>
            <person name="Moran C."/>
            <person name="Bed'hom B."/>
            <person name="Abzhanov A."/>
            <person name="Burgess S.C."/>
            <person name="Cooksey A.M."/>
            <person name="Castoe T.A."/>
            <person name="Crawford N.G."/>
            <person name="Densmore L.D."/>
            <person name="Drew J.C."/>
            <person name="Edwards S.V."/>
            <person name="Faircloth B.C."/>
            <person name="Fujita M.K."/>
            <person name="Greenwold M.J."/>
            <person name="Hoffmann F.G."/>
            <person name="Howard J.M."/>
            <person name="Iguchi T."/>
            <person name="Janes D.E."/>
            <person name="Khan S.Y."/>
            <person name="Kohno S."/>
            <person name="de Koning A.J."/>
            <person name="Lance S.L."/>
            <person name="McCarthy F.M."/>
            <person name="McCormack J.E."/>
            <person name="Merchant M.E."/>
            <person name="Peterson D.G."/>
            <person name="Pollock D.D."/>
            <person name="Pourmand N."/>
            <person name="Raney B.J."/>
            <person name="Roessler K.A."/>
            <person name="Sanford J.R."/>
            <person name="Sawyer R.H."/>
            <person name="Schmidt C.J."/>
            <person name="Triplett E.W."/>
            <person name="Tuberville T.D."/>
            <person name="Venegas-Anaya M."/>
            <person name="Howard J.T."/>
            <person name="Jarvis E.D."/>
            <person name="Guillette L.J.Jr."/>
            <person name="Glenn T.C."/>
            <person name="Green R.E."/>
            <person name="Ray D.A."/>
        </authorList>
    </citation>
    <scope>NUCLEOTIDE SEQUENCE [LARGE SCALE GENOMIC DNA]</scope>
    <source>
        <strain evidence="2">KSC_2009_1</strain>
    </source>
</reference>
<name>A0A151MFX1_ALLMI</name>
<feature type="region of interest" description="Disordered" evidence="1">
    <location>
        <begin position="60"/>
        <end position="135"/>
    </location>
</feature>
<comment type="caution">
    <text evidence="2">The sequence shown here is derived from an EMBL/GenBank/DDBJ whole genome shotgun (WGS) entry which is preliminary data.</text>
</comment>
<dbReference type="AlphaFoldDB" id="A0A151MFX1"/>
<evidence type="ECO:0000313" key="2">
    <source>
        <dbReference type="EMBL" id="KYO23414.1"/>
    </source>
</evidence>
<feature type="compositionally biased region" description="Basic and acidic residues" evidence="1">
    <location>
        <begin position="86"/>
        <end position="103"/>
    </location>
</feature>
<accession>A0A151MFX1</accession>
<dbReference type="Proteomes" id="UP000050525">
    <property type="component" value="Unassembled WGS sequence"/>
</dbReference>
<organism evidence="2 3">
    <name type="scientific">Alligator mississippiensis</name>
    <name type="common">American alligator</name>
    <dbReference type="NCBI Taxonomy" id="8496"/>
    <lineage>
        <taxon>Eukaryota</taxon>
        <taxon>Metazoa</taxon>
        <taxon>Chordata</taxon>
        <taxon>Craniata</taxon>
        <taxon>Vertebrata</taxon>
        <taxon>Euteleostomi</taxon>
        <taxon>Archelosauria</taxon>
        <taxon>Archosauria</taxon>
        <taxon>Crocodylia</taxon>
        <taxon>Alligatoridae</taxon>
        <taxon>Alligatorinae</taxon>
        <taxon>Alligator</taxon>
    </lineage>
</organism>
<keyword evidence="3" id="KW-1185">Reference proteome</keyword>
<proteinExistence type="predicted"/>
<gene>
    <name evidence="2" type="ORF">Y1Q_0005787</name>
</gene>
<evidence type="ECO:0000256" key="1">
    <source>
        <dbReference type="SAM" id="MobiDB-lite"/>
    </source>
</evidence>